<reference evidence="1 2" key="1">
    <citation type="journal article" date="2011" name="J. Bacteriol.">
        <title>Complete genome sequence of the polycyclic aromatic hydrocarbon-degrading bacterium Alteromonas sp. strain SN2.</title>
        <authorList>
            <person name="Jin H.M."/>
            <person name="Jeong H."/>
            <person name="Moon E.J."/>
            <person name="Math R.K."/>
            <person name="Lee K."/>
            <person name="Kim H.J."/>
            <person name="Jeon C.O."/>
            <person name="Oh T.K."/>
            <person name="Kim J.F."/>
        </authorList>
    </citation>
    <scope>NUCLEOTIDE SEQUENCE [LARGE SCALE GENOMIC DNA]</scope>
    <source>
        <strain evidence="2">JCM 17741 / KACC 18427 / KCTC 11700BP / SN2</strain>
    </source>
</reference>
<keyword evidence="2" id="KW-1185">Reference proteome</keyword>
<evidence type="ECO:0000313" key="1">
    <source>
        <dbReference type="EMBL" id="AEF03844.1"/>
    </source>
</evidence>
<dbReference type="AlphaFoldDB" id="F5ZD82"/>
<gene>
    <name evidence="1" type="ordered locus">ambt_11615</name>
</gene>
<dbReference type="eggNOG" id="COG0834">
    <property type="taxonomic scope" value="Bacteria"/>
</dbReference>
<evidence type="ECO:0000313" key="2">
    <source>
        <dbReference type="Proteomes" id="UP000000683"/>
    </source>
</evidence>
<protein>
    <submittedName>
        <fullName evidence="1">Family 3 extracellular solute-binding protein</fullName>
    </submittedName>
</protein>
<sequence length="255" mass="28686">MLNRFILLILLLFPISNLAISSEIKHLRVGVEAMNYYPVMDFTTPQHRGLLSDIMTDFGNSHNISFEFIPLPLQRFNHWFEDNAIDFRLPDNPRWTQSGTPGLIYGEALITVCDTSVVLTENSDMPMDEVTKLGLLYGFTPSSKWRERRTEGTLTIANERSVRILTRMLLKGLVDAIDLNIATIKSELVSLGLSEELVAVAKNVPADGVKYRISTQSQPEVLAKLNRYVIENRESIDAKAREYGIAAGTNCDSLH</sequence>
<dbReference type="HOGENOM" id="CLU_090562_0_0_6"/>
<dbReference type="Proteomes" id="UP000000683">
    <property type="component" value="Chromosome"/>
</dbReference>
<dbReference type="SUPFAM" id="SSF53850">
    <property type="entry name" value="Periplasmic binding protein-like II"/>
    <property type="match status" value="1"/>
</dbReference>
<accession>F5ZD82</accession>
<proteinExistence type="predicted"/>
<organism evidence="1 2">
    <name type="scientific">Alteromonas naphthalenivorans</name>
    <dbReference type="NCBI Taxonomy" id="715451"/>
    <lineage>
        <taxon>Bacteria</taxon>
        <taxon>Pseudomonadati</taxon>
        <taxon>Pseudomonadota</taxon>
        <taxon>Gammaproteobacteria</taxon>
        <taxon>Alteromonadales</taxon>
        <taxon>Alteromonadaceae</taxon>
        <taxon>Alteromonas/Salinimonas group</taxon>
        <taxon>Alteromonas</taxon>
    </lineage>
</organism>
<dbReference type="EMBL" id="CP002339">
    <property type="protein sequence ID" value="AEF03844.1"/>
    <property type="molecule type" value="Genomic_DNA"/>
</dbReference>
<dbReference type="KEGG" id="alt:ambt_11615"/>
<name>F5ZD82_ALTNA</name>